<evidence type="ECO:0000313" key="2">
    <source>
        <dbReference type="EMBL" id="WIX76566.1"/>
    </source>
</evidence>
<dbReference type="Proteomes" id="UP001236014">
    <property type="component" value="Chromosome"/>
</dbReference>
<gene>
    <name evidence="2" type="ORF">QRX50_34595</name>
</gene>
<evidence type="ECO:0000256" key="1">
    <source>
        <dbReference type="SAM" id="MobiDB-lite"/>
    </source>
</evidence>
<protein>
    <submittedName>
        <fullName evidence="2">Uncharacterized protein</fullName>
    </submittedName>
</protein>
<organism evidence="2 3">
    <name type="scientific">Amycolatopsis carbonis</name>
    <dbReference type="NCBI Taxonomy" id="715471"/>
    <lineage>
        <taxon>Bacteria</taxon>
        <taxon>Bacillati</taxon>
        <taxon>Actinomycetota</taxon>
        <taxon>Actinomycetes</taxon>
        <taxon>Pseudonocardiales</taxon>
        <taxon>Pseudonocardiaceae</taxon>
        <taxon>Amycolatopsis</taxon>
    </lineage>
</organism>
<proteinExistence type="predicted"/>
<dbReference type="RefSeq" id="WP_285967314.1">
    <property type="nucleotide sequence ID" value="NZ_CP127294.1"/>
</dbReference>
<feature type="region of interest" description="Disordered" evidence="1">
    <location>
        <begin position="61"/>
        <end position="80"/>
    </location>
</feature>
<evidence type="ECO:0000313" key="3">
    <source>
        <dbReference type="Proteomes" id="UP001236014"/>
    </source>
</evidence>
<dbReference type="AlphaFoldDB" id="A0A9Y2ICQ1"/>
<dbReference type="KEGG" id="acab:QRX50_34595"/>
<accession>A0A9Y2ICQ1</accession>
<keyword evidence="3" id="KW-1185">Reference proteome</keyword>
<dbReference type="EMBL" id="CP127294">
    <property type="protein sequence ID" value="WIX76566.1"/>
    <property type="molecule type" value="Genomic_DNA"/>
</dbReference>
<name>A0A9Y2ICQ1_9PSEU</name>
<reference evidence="2 3" key="1">
    <citation type="submission" date="2023-06" db="EMBL/GenBank/DDBJ databases">
        <authorList>
            <person name="Oyuntsetseg B."/>
            <person name="Kim S.B."/>
        </authorList>
    </citation>
    <scope>NUCLEOTIDE SEQUENCE [LARGE SCALE GENOMIC DNA]</scope>
    <source>
        <strain evidence="2 3">2-15</strain>
    </source>
</reference>
<sequence length="80" mass="9160">MTQAREGNDVKLWRDDQTRELHGELISPARGGIEHGSWAACEFPGMPEQISIRTLLAPDRPQWSVRDRPQRRSVPTRQPS</sequence>